<feature type="compositionally biased region" description="Pro residues" evidence="1">
    <location>
        <begin position="532"/>
        <end position="545"/>
    </location>
</feature>
<dbReference type="STRING" id="436010.A0A166SDC2"/>
<keyword evidence="4" id="KW-1185">Reference proteome</keyword>
<feature type="compositionally biased region" description="Low complexity" evidence="1">
    <location>
        <begin position="617"/>
        <end position="632"/>
    </location>
</feature>
<feature type="compositionally biased region" description="Polar residues" evidence="1">
    <location>
        <begin position="478"/>
        <end position="487"/>
    </location>
</feature>
<accession>A0A166SDC2</accession>
<dbReference type="InterPro" id="IPR005036">
    <property type="entry name" value="CBM21_dom"/>
</dbReference>
<feature type="compositionally biased region" description="Polar residues" evidence="1">
    <location>
        <begin position="517"/>
        <end position="531"/>
    </location>
</feature>
<dbReference type="GO" id="GO:0008157">
    <property type="term" value="F:protein phosphatase 1 binding"/>
    <property type="evidence" value="ECO:0007669"/>
    <property type="project" value="TreeGrafter"/>
</dbReference>
<feature type="compositionally biased region" description="Pro residues" evidence="1">
    <location>
        <begin position="1"/>
        <end position="11"/>
    </location>
</feature>
<dbReference type="EMBL" id="KV417499">
    <property type="protein sequence ID" value="KZP29316.1"/>
    <property type="molecule type" value="Genomic_DNA"/>
</dbReference>
<reference evidence="3 4" key="1">
    <citation type="journal article" date="2016" name="Mol. Biol. Evol.">
        <title>Comparative Genomics of Early-Diverging Mushroom-Forming Fungi Provides Insights into the Origins of Lignocellulose Decay Capabilities.</title>
        <authorList>
            <person name="Nagy L.G."/>
            <person name="Riley R."/>
            <person name="Tritt A."/>
            <person name="Adam C."/>
            <person name="Daum C."/>
            <person name="Floudas D."/>
            <person name="Sun H."/>
            <person name="Yadav J.S."/>
            <person name="Pangilinan J."/>
            <person name="Larsson K.H."/>
            <person name="Matsuura K."/>
            <person name="Barry K."/>
            <person name="Labutti K."/>
            <person name="Kuo R."/>
            <person name="Ohm R.A."/>
            <person name="Bhattacharya S.S."/>
            <person name="Shirouzu T."/>
            <person name="Yoshinaga Y."/>
            <person name="Martin F.M."/>
            <person name="Grigoriev I.V."/>
            <person name="Hibbett D.S."/>
        </authorList>
    </citation>
    <scope>NUCLEOTIDE SEQUENCE [LARGE SCALE GENOMIC DNA]</scope>
    <source>
        <strain evidence="3 4">CBS 109695</strain>
    </source>
</reference>
<dbReference type="GO" id="GO:0005979">
    <property type="term" value="P:regulation of glycogen biosynthetic process"/>
    <property type="evidence" value="ECO:0007669"/>
    <property type="project" value="TreeGrafter"/>
</dbReference>
<gene>
    <name evidence="3" type="ORF">FIBSPDRAFT_885082</name>
</gene>
<name>A0A166SDC2_9AGAM</name>
<feature type="compositionally biased region" description="Pro residues" evidence="1">
    <location>
        <begin position="675"/>
        <end position="692"/>
    </location>
</feature>
<feature type="region of interest" description="Disordered" evidence="1">
    <location>
        <begin position="438"/>
        <end position="594"/>
    </location>
</feature>
<evidence type="ECO:0000259" key="2">
    <source>
        <dbReference type="PROSITE" id="PS51159"/>
    </source>
</evidence>
<dbReference type="PANTHER" id="PTHR12307:SF36">
    <property type="entry name" value="GLYCOGEN-BINDING SUBUNIT 76A"/>
    <property type="match status" value="1"/>
</dbReference>
<dbReference type="InterPro" id="IPR050782">
    <property type="entry name" value="PP1_regulatory_subunit_3"/>
</dbReference>
<feature type="compositionally biased region" description="Low complexity" evidence="1">
    <location>
        <begin position="503"/>
        <end position="516"/>
    </location>
</feature>
<evidence type="ECO:0000256" key="1">
    <source>
        <dbReference type="SAM" id="MobiDB-lite"/>
    </source>
</evidence>
<protein>
    <submittedName>
        <fullName evidence="3">Carbohydrate-binding module family 21 protein</fullName>
    </submittedName>
</protein>
<feature type="compositionally biased region" description="Acidic residues" evidence="1">
    <location>
        <begin position="57"/>
        <end position="67"/>
    </location>
</feature>
<evidence type="ECO:0000313" key="4">
    <source>
        <dbReference type="Proteomes" id="UP000076532"/>
    </source>
</evidence>
<dbReference type="PROSITE" id="PS51159">
    <property type="entry name" value="CBM21"/>
    <property type="match status" value="1"/>
</dbReference>
<feature type="region of interest" description="Disordered" evidence="1">
    <location>
        <begin position="183"/>
        <end position="233"/>
    </location>
</feature>
<feature type="compositionally biased region" description="Low complexity" evidence="1">
    <location>
        <begin position="451"/>
        <end position="476"/>
    </location>
</feature>
<dbReference type="PANTHER" id="PTHR12307">
    <property type="entry name" value="PROTEIN PHOSPHATASE 1 REGULATORY SUBUNIT"/>
    <property type="match status" value="1"/>
</dbReference>
<proteinExistence type="predicted"/>
<feature type="compositionally biased region" description="Polar residues" evidence="1">
    <location>
        <begin position="218"/>
        <end position="227"/>
    </location>
</feature>
<evidence type="ECO:0000313" key="3">
    <source>
        <dbReference type="EMBL" id="KZP29316.1"/>
    </source>
</evidence>
<feature type="region of interest" description="Disordered" evidence="1">
    <location>
        <begin position="1"/>
        <end position="168"/>
    </location>
</feature>
<organism evidence="3 4">
    <name type="scientific">Athelia psychrophila</name>
    <dbReference type="NCBI Taxonomy" id="1759441"/>
    <lineage>
        <taxon>Eukaryota</taxon>
        <taxon>Fungi</taxon>
        <taxon>Dikarya</taxon>
        <taxon>Basidiomycota</taxon>
        <taxon>Agaricomycotina</taxon>
        <taxon>Agaricomycetes</taxon>
        <taxon>Agaricomycetidae</taxon>
        <taxon>Atheliales</taxon>
        <taxon>Atheliaceae</taxon>
        <taxon>Athelia</taxon>
    </lineage>
</organism>
<feature type="compositionally biased region" description="Polar residues" evidence="1">
    <location>
        <begin position="553"/>
        <end position="563"/>
    </location>
</feature>
<feature type="region of interest" description="Disordered" evidence="1">
    <location>
        <begin position="607"/>
        <end position="700"/>
    </location>
</feature>
<feature type="compositionally biased region" description="Low complexity" evidence="1">
    <location>
        <begin position="118"/>
        <end position="136"/>
    </location>
</feature>
<sequence>MPYQPPAPSPTSPGRARNHRRSASFTDEKGPGAFVSLGSLPKVQRKPKSPTFHFRNDDDDDSPEDEPAVPPLVVNTAPVPFPMSSPPGSGTSTPTLTADSPPGSQRPTMSRGSSAGVLLSNGKPLKSSLKSSASAPILPPDVRSMHFRAASAPSTPGGTPKNVHFPEKREDGLEDVRMFSRKARPASVSLPPGMGLGDETETETEQESSARFPFPRFTAQQTASTSALGRGQRFEIDRATPGATSPIPASHPPGHANVHIESMMLAQPPTSASSATPAPPQLTGTVLVRNIAYEKHVAVRFTLDDWQTTSEVRASYQASLHALPWHSKPQTLGDAVSAIAGGGSAGAWDRFGFTIRLEDHAYKLHERVMWVVGKYGTGNGQEWWDNNNGSNYRVAFKAIEEPKPKAPDPVPTSKKTLNSTDFGLGFEFLSTENSPRVTVSASSFTPPPTSPSFNTFPSYTTTSSSGSSASSFTGSSRPLVTSPANSFTERRGHGLNLLNYAAPGSSKQSSPSTTPTGVTLPTLRTNFTSPPANEPPSPLYPPKMPRSPMDSPSLATAGSNSNPFFAAKKRGSPPRSPTKDGRKAEGTVPGWNWSAPSASVLAQRALATGAADDDSPAGTPTGSTSANTTSNAVAHGKQGQGLHSAWGTTPRALAGYHSPMRRVSPPGSGATTPGAPQPPVLSPLSPPIPRPFSPTSVGSPTNAFGNLAGAMGGGGSVGGGDSSEDMYQAFVKQWCFAQTPSVGPAAAGPAAGMAGIGAAAEVLVG</sequence>
<dbReference type="AlphaFoldDB" id="A0A166SDC2"/>
<feature type="compositionally biased region" description="Low complexity" evidence="1">
    <location>
        <begin position="86"/>
        <end position="97"/>
    </location>
</feature>
<feature type="compositionally biased region" description="Low complexity" evidence="1">
    <location>
        <begin position="664"/>
        <end position="674"/>
    </location>
</feature>
<feature type="compositionally biased region" description="Polar residues" evidence="1">
    <location>
        <begin position="102"/>
        <end position="113"/>
    </location>
</feature>
<dbReference type="OrthoDB" id="1881at2759"/>
<dbReference type="Proteomes" id="UP000076532">
    <property type="component" value="Unassembled WGS sequence"/>
</dbReference>
<dbReference type="Gene3D" id="2.60.40.2440">
    <property type="entry name" value="Carbohydrate binding type-21 domain"/>
    <property type="match status" value="1"/>
</dbReference>
<dbReference type="GO" id="GO:2001069">
    <property type="term" value="F:glycogen binding"/>
    <property type="evidence" value="ECO:0007669"/>
    <property type="project" value="TreeGrafter"/>
</dbReference>
<dbReference type="InterPro" id="IPR038175">
    <property type="entry name" value="CBM21_dom_sf"/>
</dbReference>
<dbReference type="Pfam" id="PF03370">
    <property type="entry name" value="CBM_21"/>
    <property type="match status" value="1"/>
</dbReference>
<feature type="domain" description="CBM21" evidence="2">
    <location>
        <begin position="257"/>
        <end position="395"/>
    </location>
</feature>
<dbReference type="GO" id="GO:0000164">
    <property type="term" value="C:protein phosphatase type 1 complex"/>
    <property type="evidence" value="ECO:0007669"/>
    <property type="project" value="TreeGrafter"/>
</dbReference>